<comment type="caution">
    <text evidence="1">The sequence shown here is derived from an EMBL/GenBank/DDBJ whole genome shotgun (WGS) entry which is preliminary data.</text>
</comment>
<dbReference type="Proteomes" id="UP001320706">
    <property type="component" value="Unassembled WGS sequence"/>
</dbReference>
<evidence type="ECO:0000313" key="2">
    <source>
        <dbReference type="Proteomes" id="UP001320706"/>
    </source>
</evidence>
<sequence length="234" mass="26888">MESELAELENRLEELDDLPVHEDMEIYLQDWNLLRLQASYQDSQIPRELVIQELLREKRDLILEIRGKVKEYQEAVKLACEMFSLKIPYEGDVITNQMVLTNRPDREKIEGELILEGVMADHLDDKDDLCSLAPRLERDWLTRTLERKLHKYFTQDDKGLAVDMNKYDWMRRIVTFISIVGVVGFIVAGVVGLYFVPTDHGRLALLSGLTLGFAIAVAVLTTAHRHETYAATAA</sequence>
<protein>
    <submittedName>
        <fullName evidence="1">Uncharacterized protein</fullName>
    </submittedName>
</protein>
<evidence type="ECO:0000313" key="1">
    <source>
        <dbReference type="EMBL" id="KAK8217278.1"/>
    </source>
</evidence>
<proteinExistence type="predicted"/>
<keyword evidence="2" id="KW-1185">Reference proteome</keyword>
<reference evidence="1" key="1">
    <citation type="submission" date="2024-02" db="EMBL/GenBank/DDBJ databases">
        <title>Metagenome Assembled Genome of Zalaria obscura JY119.</title>
        <authorList>
            <person name="Vighnesh L."/>
            <person name="Jagadeeshwari U."/>
            <person name="Venkata Ramana C."/>
            <person name="Sasikala C."/>
        </authorList>
    </citation>
    <scope>NUCLEOTIDE SEQUENCE</scope>
    <source>
        <strain evidence="1">JY119</strain>
    </source>
</reference>
<gene>
    <name evidence="1" type="ORF">M8818_001531</name>
</gene>
<dbReference type="EMBL" id="JAMKPW020000006">
    <property type="protein sequence ID" value="KAK8217278.1"/>
    <property type="molecule type" value="Genomic_DNA"/>
</dbReference>
<organism evidence="1 2">
    <name type="scientific">Zalaria obscura</name>
    <dbReference type="NCBI Taxonomy" id="2024903"/>
    <lineage>
        <taxon>Eukaryota</taxon>
        <taxon>Fungi</taxon>
        <taxon>Dikarya</taxon>
        <taxon>Ascomycota</taxon>
        <taxon>Pezizomycotina</taxon>
        <taxon>Dothideomycetes</taxon>
        <taxon>Dothideomycetidae</taxon>
        <taxon>Dothideales</taxon>
        <taxon>Zalariaceae</taxon>
        <taxon>Zalaria</taxon>
    </lineage>
</organism>
<accession>A0ACC3SM07</accession>
<name>A0ACC3SM07_9PEZI</name>